<comment type="caution">
    <text evidence="2">The sequence shown here is derived from an EMBL/GenBank/DDBJ whole genome shotgun (WGS) entry which is preliminary data.</text>
</comment>
<dbReference type="OrthoDB" id="2383243at2759"/>
<evidence type="ECO:0000256" key="1">
    <source>
        <dbReference type="SAM" id="MobiDB-lite"/>
    </source>
</evidence>
<feature type="region of interest" description="Disordered" evidence="1">
    <location>
        <begin position="521"/>
        <end position="554"/>
    </location>
</feature>
<sequence length="554" mass="61559">MVDFSKSDVQVLRDVGGKVHNVDDDAQSVLTNSIVKDHKINLLQESSEQIHHVSKELTAMVRNDPAPLSTGRMTSDLHGKSLSPDALFSPHNNSSSTVEPSLSSSSSKSRERPGDPLVEAIKRRRLEKGPATFRSLVDIAHGMQFGIYAALPESTAVQDNLSPRRQTLCRLSLSYLEKASNRTKYTNPEYCLPLKDAFVSLSGIWNMFCQDANAAFMDDYERGLDACAVKELDTPDIEFAAIVAPLVEMAECAAKTDTGVKAQTIISKIYQIQATPGSEPYCRSLDALKTILKHAERPLSGRVKDASEGDAVSLWSAIFREQLPATACLALNLGEQGLAAARQSNLDLFGIFDIIAGTRKCDSIIMTVEDLEVANFELKKALCTDVKDGIQLRRTIKAMKSIMLILRKYELDCPPACCMRGMEATIFSLRKLDDIWVAGPACDKIILPQTEAEILDFVKNDMHRLFSLLVLYDQYSREVIVKKAEYERQLRRNNKVVLPLPSKEKESKDLEWDLLVLNSPAQIDRGTTDEEDFPPNSPWDAAGEEDEFADSYTC</sequence>
<feature type="compositionally biased region" description="Acidic residues" evidence="1">
    <location>
        <begin position="542"/>
        <end position="554"/>
    </location>
</feature>
<evidence type="ECO:0000313" key="3">
    <source>
        <dbReference type="Proteomes" id="UP000749646"/>
    </source>
</evidence>
<proteinExistence type="predicted"/>
<feature type="region of interest" description="Disordered" evidence="1">
    <location>
        <begin position="64"/>
        <end position="123"/>
    </location>
</feature>
<dbReference type="Proteomes" id="UP000749646">
    <property type="component" value="Unassembled WGS sequence"/>
</dbReference>
<name>A0A9P6MGT7_9FUNG</name>
<feature type="compositionally biased region" description="Low complexity" evidence="1">
    <location>
        <begin position="94"/>
        <end position="107"/>
    </location>
</feature>
<gene>
    <name evidence="2" type="ORF">BGZ65_005444</name>
</gene>
<protein>
    <submittedName>
        <fullName evidence="2">Uncharacterized protein</fullName>
    </submittedName>
</protein>
<evidence type="ECO:0000313" key="2">
    <source>
        <dbReference type="EMBL" id="KAF9999157.1"/>
    </source>
</evidence>
<dbReference type="EMBL" id="JAAAHW010000771">
    <property type="protein sequence ID" value="KAF9999157.1"/>
    <property type="molecule type" value="Genomic_DNA"/>
</dbReference>
<dbReference type="AlphaFoldDB" id="A0A9P6MGT7"/>
<reference evidence="2" key="1">
    <citation type="journal article" date="2020" name="Fungal Divers.">
        <title>Resolving the Mortierellaceae phylogeny through synthesis of multi-gene phylogenetics and phylogenomics.</title>
        <authorList>
            <person name="Vandepol N."/>
            <person name="Liber J."/>
            <person name="Desiro A."/>
            <person name="Na H."/>
            <person name="Kennedy M."/>
            <person name="Barry K."/>
            <person name="Grigoriev I.V."/>
            <person name="Miller A.N."/>
            <person name="O'Donnell K."/>
            <person name="Stajich J.E."/>
            <person name="Bonito G."/>
        </authorList>
    </citation>
    <scope>NUCLEOTIDE SEQUENCE</scope>
    <source>
        <strain evidence="2">MES-2147</strain>
    </source>
</reference>
<keyword evidence="3" id="KW-1185">Reference proteome</keyword>
<organism evidence="2 3">
    <name type="scientific">Modicella reniformis</name>
    <dbReference type="NCBI Taxonomy" id="1440133"/>
    <lineage>
        <taxon>Eukaryota</taxon>
        <taxon>Fungi</taxon>
        <taxon>Fungi incertae sedis</taxon>
        <taxon>Mucoromycota</taxon>
        <taxon>Mortierellomycotina</taxon>
        <taxon>Mortierellomycetes</taxon>
        <taxon>Mortierellales</taxon>
        <taxon>Mortierellaceae</taxon>
        <taxon>Modicella</taxon>
    </lineage>
</organism>
<accession>A0A9P6MGT7</accession>